<dbReference type="SUPFAM" id="SSF53300">
    <property type="entry name" value="vWA-like"/>
    <property type="match status" value="1"/>
</dbReference>
<dbReference type="PROSITE" id="PS50234">
    <property type="entry name" value="VWFA"/>
    <property type="match status" value="1"/>
</dbReference>
<proteinExistence type="predicted"/>
<name>A0A8H9FW88_9MICO</name>
<dbReference type="EMBL" id="BMEA01000002">
    <property type="protein sequence ID" value="GGB84698.1"/>
    <property type="molecule type" value="Genomic_DNA"/>
</dbReference>
<dbReference type="Gene3D" id="3.40.50.410">
    <property type="entry name" value="von Willebrand factor, type A domain"/>
    <property type="match status" value="1"/>
</dbReference>
<feature type="compositionally biased region" description="Low complexity" evidence="1">
    <location>
        <begin position="47"/>
        <end position="91"/>
    </location>
</feature>
<dbReference type="Proteomes" id="UP000628079">
    <property type="component" value="Unassembled WGS sequence"/>
</dbReference>
<evidence type="ECO:0000256" key="1">
    <source>
        <dbReference type="SAM" id="MobiDB-lite"/>
    </source>
</evidence>
<dbReference type="InterPro" id="IPR002035">
    <property type="entry name" value="VWF_A"/>
</dbReference>
<comment type="caution">
    <text evidence="3">The sequence shown here is derived from an EMBL/GenBank/DDBJ whole genome shotgun (WGS) entry which is preliminary data.</text>
</comment>
<dbReference type="InterPro" id="IPR051266">
    <property type="entry name" value="CLCR"/>
</dbReference>
<sequence>MRTLPAALLAGLVVVTTGCSTSGGSDGSADAKSYYDSYTEQGGDTGGSAAPGSNGSASSGSAQGGSSLSAPAQGGSGPTGPSSPYPQSGPTRPSQSWPVPPTDPRPTDPDLRDVEPGGFVETSVRPTSTFGADVDTGSYRLARASLDEGVLPSPDTVRVEEWVNAFDNGFPTPSRQDLELRSDQAVSPSGETRLVRIGLQARDIDKDDWPPVALTMVVDTSGSMDSRERLGLVKASLAVLVHNLRPSDTISIVTYETDALPLLEPTPVSRTDTILDAIDRLRAGGSTNLEAGLLLGYDRAREAYRKDATNVVLLASDGVANVGVTDGGALASAIRDNGRRGIHLVTVGYGMGSYNDHLMEQLADRGDGFYAYVDTFEEARRLFVDDLRTTLTPVAKDTKIQVEFDPETVAAYRLVGYENRALDDDDFDDPTVDAGEVGAGHRVTALYEIRTTPRAEEGTGLGTARVRWRSADDGEQHEDAITLRLGRRQDAESALGVAAAVVDVARIVRSGQSTLPPELVRRVEALEGEEAPGATELASLVEAVRSLD</sequence>
<evidence type="ECO:0000313" key="4">
    <source>
        <dbReference type="Proteomes" id="UP000628079"/>
    </source>
</evidence>
<dbReference type="Pfam" id="PF12034">
    <property type="entry name" value="YfbK_C"/>
    <property type="match status" value="1"/>
</dbReference>
<feature type="compositionally biased region" description="Basic and acidic residues" evidence="1">
    <location>
        <begin position="105"/>
        <end position="115"/>
    </location>
</feature>
<accession>A0A8H9FW88</accession>
<dbReference type="PROSITE" id="PS51257">
    <property type="entry name" value="PROKAR_LIPOPROTEIN"/>
    <property type="match status" value="1"/>
</dbReference>
<dbReference type="InterPro" id="IPR022156">
    <property type="entry name" value="Uncharacterised_YfbK_N"/>
</dbReference>
<dbReference type="Pfam" id="PF12450">
    <property type="entry name" value="vWF_A"/>
    <property type="match status" value="1"/>
</dbReference>
<dbReference type="AlphaFoldDB" id="A0A8H9FW88"/>
<feature type="domain" description="VWFA" evidence="2">
    <location>
        <begin position="213"/>
        <end position="391"/>
    </location>
</feature>
<evidence type="ECO:0000313" key="3">
    <source>
        <dbReference type="EMBL" id="GGB84698.1"/>
    </source>
</evidence>
<organism evidence="3 4">
    <name type="scientific">Knoellia flava</name>
    <dbReference type="NCBI Taxonomy" id="913969"/>
    <lineage>
        <taxon>Bacteria</taxon>
        <taxon>Bacillati</taxon>
        <taxon>Actinomycetota</taxon>
        <taxon>Actinomycetes</taxon>
        <taxon>Micrococcales</taxon>
        <taxon>Intrasporangiaceae</taxon>
        <taxon>Knoellia</taxon>
    </lineage>
</organism>
<dbReference type="Pfam" id="PF00092">
    <property type="entry name" value="VWA"/>
    <property type="match status" value="1"/>
</dbReference>
<reference evidence="3" key="2">
    <citation type="submission" date="2020-09" db="EMBL/GenBank/DDBJ databases">
        <authorList>
            <person name="Sun Q."/>
            <person name="Zhou Y."/>
        </authorList>
    </citation>
    <scope>NUCLEOTIDE SEQUENCE</scope>
    <source>
        <strain evidence="3">CGMCC 1.10749</strain>
    </source>
</reference>
<protein>
    <recommendedName>
        <fullName evidence="2">VWFA domain-containing protein</fullName>
    </recommendedName>
</protein>
<dbReference type="InterPro" id="IPR036465">
    <property type="entry name" value="vWFA_dom_sf"/>
</dbReference>
<dbReference type="PANTHER" id="PTHR10579:SF43">
    <property type="entry name" value="ZINC FINGER (C3HC4-TYPE RING FINGER) FAMILY PROTEIN"/>
    <property type="match status" value="1"/>
</dbReference>
<dbReference type="SMART" id="SM00327">
    <property type="entry name" value="VWA"/>
    <property type="match status" value="1"/>
</dbReference>
<reference evidence="3" key="1">
    <citation type="journal article" date="2014" name="Int. J. Syst. Evol. Microbiol.">
        <title>Complete genome sequence of Corynebacterium casei LMG S-19264T (=DSM 44701T), isolated from a smear-ripened cheese.</title>
        <authorList>
            <consortium name="US DOE Joint Genome Institute (JGI-PGF)"/>
            <person name="Walter F."/>
            <person name="Albersmeier A."/>
            <person name="Kalinowski J."/>
            <person name="Ruckert C."/>
        </authorList>
    </citation>
    <scope>NUCLEOTIDE SEQUENCE</scope>
    <source>
        <strain evidence="3">CGMCC 1.10749</strain>
    </source>
</reference>
<feature type="region of interest" description="Disordered" evidence="1">
    <location>
        <begin position="18"/>
        <end position="131"/>
    </location>
</feature>
<gene>
    <name evidence="3" type="ORF">GCM10011314_25450</name>
</gene>
<dbReference type="PANTHER" id="PTHR10579">
    <property type="entry name" value="CALCIUM-ACTIVATED CHLORIDE CHANNEL REGULATOR"/>
    <property type="match status" value="1"/>
</dbReference>
<evidence type="ECO:0000259" key="2">
    <source>
        <dbReference type="PROSITE" id="PS50234"/>
    </source>
</evidence>
<dbReference type="InterPro" id="IPR021908">
    <property type="entry name" value="YfbK_C"/>
</dbReference>